<reference evidence="1 2" key="1">
    <citation type="submission" date="2023-10" db="EMBL/GenBank/DDBJ databases">
        <title>Holzapfeliella saturejae sp. nov. isolated from Satureja montana flowers.</title>
        <authorList>
            <person name="Alcantara C."/>
            <person name="Zuniga M."/>
            <person name="Landete J.M."/>
            <person name="Monedero V."/>
        </authorList>
    </citation>
    <scope>NUCLEOTIDE SEQUENCE [LARGE SCALE GENOMIC DNA]</scope>
    <source>
        <strain evidence="1 2">He02</strain>
    </source>
</reference>
<organism evidence="1 2">
    <name type="scientific">Holzapfeliella saturejae</name>
    <dbReference type="NCBI Taxonomy" id="3082953"/>
    <lineage>
        <taxon>Bacteria</taxon>
        <taxon>Bacillati</taxon>
        <taxon>Bacillota</taxon>
        <taxon>Bacilli</taxon>
        <taxon>Lactobacillales</taxon>
        <taxon>Lactobacillaceae</taxon>
        <taxon>Holzapfeliella</taxon>
    </lineage>
</organism>
<gene>
    <name evidence="1" type="ORF">R4Y45_06190</name>
</gene>
<dbReference type="Proteomes" id="UP001377804">
    <property type="component" value="Unassembled WGS sequence"/>
</dbReference>
<accession>A0ABU8SHH6</accession>
<comment type="caution">
    <text evidence="1">The sequence shown here is derived from an EMBL/GenBank/DDBJ whole genome shotgun (WGS) entry which is preliminary data.</text>
</comment>
<proteinExistence type="predicted"/>
<evidence type="ECO:0000313" key="1">
    <source>
        <dbReference type="EMBL" id="MEJ6348804.1"/>
    </source>
</evidence>
<name>A0ABU8SHH6_9LACO</name>
<keyword evidence="2" id="KW-1185">Reference proteome</keyword>
<sequence length="133" mass="15148">MQSTTEATKELMNKIIDKELQNRRCVLFYKDGYPADSTSINSSFGLSFLDLRGCISRNKLNELTLVKIEADADNTEDINIYFASDKNVIKKESEQTQKDFEEFDKFVDTVCEVAGVPKASTFQKLMIISKLNE</sequence>
<dbReference type="RefSeq" id="WP_339970309.1">
    <property type="nucleotide sequence ID" value="NZ_JAWMWG010000003.1"/>
</dbReference>
<dbReference type="EMBL" id="JAWMWG010000003">
    <property type="protein sequence ID" value="MEJ6348804.1"/>
    <property type="molecule type" value="Genomic_DNA"/>
</dbReference>
<protein>
    <submittedName>
        <fullName evidence="1">Uncharacterized protein</fullName>
    </submittedName>
</protein>
<evidence type="ECO:0000313" key="2">
    <source>
        <dbReference type="Proteomes" id="UP001377804"/>
    </source>
</evidence>